<organism evidence="1 2">
    <name type="scientific">Volvox reticuliferus</name>
    <dbReference type="NCBI Taxonomy" id="1737510"/>
    <lineage>
        <taxon>Eukaryota</taxon>
        <taxon>Viridiplantae</taxon>
        <taxon>Chlorophyta</taxon>
        <taxon>core chlorophytes</taxon>
        <taxon>Chlorophyceae</taxon>
        <taxon>CS clade</taxon>
        <taxon>Chlamydomonadales</taxon>
        <taxon>Volvocaceae</taxon>
        <taxon>Volvox</taxon>
    </lineage>
</organism>
<proteinExistence type="predicted"/>
<feature type="non-terminal residue" evidence="1">
    <location>
        <position position="1"/>
    </location>
</feature>
<reference evidence="1" key="1">
    <citation type="journal article" date="2021" name="Proc. Natl. Acad. Sci. U.S.A.">
        <title>Three genomes in the algal genus Volvox reveal the fate of a haploid sex-determining region after a transition to homothallism.</title>
        <authorList>
            <person name="Yamamoto K."/>
            <person name="Hamaji T."/>
            <person name="Kawai-Toyooka H."/>
            <person name="Matsuzaki R."/>
            <person name="Takahashi F."/>
            <person name="Nishimura Y."/>
            <person name="Kawachi M."/>
            <person name="Noguchi H."/>
            <person name="Minakuchi Y."/>
            <person name="Umen J.G."/>
            <person name="Toyoda A."/>
            <person name="Nozaki H."/>
        </authorList>
    </citation>
    <scope>NUCLEOTIDE SEQUENCE</scope>
    <source>
        <strain evidence="1">NIES-3785</strain>
    </source>
</reference>
<accession>A0A8J4GGC1</accession>
<evidence type="ECO:0000313" key="1">
    <source>
        <dbReference type="EMBL" id="GIM06301.1"/>
    </source>
</evidence>
<protein>
    <submittedName>
        <fullName evidence="1">Uncharacterized protein</fullName>
    </submittedName>
</protein>
<name>A0A8J4GGC1_9CHLO</name>
<dbReference type="EMBL" id="BNCQ01000021">
    <property type="protein sequence ID" value="GIM06301.1"/>
    <property type="molecule type" value="Genomic_DNA"/>
</dbReference>
<evidence type="ECO:0000313" key="2">
    <source>
        <dbReference type="Proteomes" id="UP000722791"/>
    </source>
</evidence>
<dbReference type="AlphaFoldDB" id="A0A8J4GGC1"/>
<comment type="caution">
    <text evidence="1">The sequence shown here is derived from an EMBL/GenBank/DDBJ whole genome shotgun (WGS) entry which is preliminary data.</text>
</comment>
<gene>
    <name evidence="1" type="ORF">Vretimale_10633</name>
</gene>
<sequence length="176" mass="18651">RTVGKLCFNRNSGVRGRSSSEAGRIIEVMENGLLRVMYDCQADAVIGRTVAEEGAKQAADDAARPVKRVKRQCINGKGTDPSKVVVLPVPPQLARHPPGNLAAVNQAVVVCSGQRARTTGVLVATSETHATIRVSDVPDGALQPGSGNGETIRVHRTNVHMLSPASCKSPLIRCLR</sequence>
<feature type="non-terminal residue" evidence="1">
    <location>
        <position position="176"/>
    </location>
</feature>
<dbReference type="Proteomes" id="UP000722791">
    <property type="component" value="Unassembled WGS sequence"/>
</dbReference>